<dbReference type="SUPFAM" id="SSF51905">
    <property type="entry name" value="FAD/NAD(P)-binding domain"/>
    <property type="match status" value="1"/>
</dbReference>
<dbReference type="NCBIfam" id="NF008425">
    <property type="entry name" value="PRK11259.1"/>
    <property type="match status" value="1"/>
</dbReference>
<keyword evidence="3" id="KW-0274">FAD</keyword>
<dbReference type="AlphaFoldDB" id="A0A3S0BGN2"/>
<evidence type="ECO:0000256" key="5">
    <source>
        <dbReference type="SAM" id="MobiDB-lite"/>
    </source>
</evidence>
<dbReference type="RefSeq" id="WP_126120415.1">
    <property type="nucleotide sequence ID" value="NZ_RXHJ01000006.1"/>
</dbReference>
<evidence type="ECO:0000313" key="8">
    <source>
        <dbReference type="Proteomes" id="UP000274907"/>
    </source>
</evidence>
<dbReference type="Pfam" id="PF01266">
    <property type="entry name" value="DAO"/>
    <property type="match status" value="1"/>
</dbReference>
<protein>
    <submittedName>
        <fullName evidence="7">N-methyl-L-tryptophan oxidase</fullName>
    </submittedName>
</protein>
<evidence type="ECO:0000256" key="2">
    <source>
        <dbReference type="ARBA" id="ARBA00022630"/>
    </source>
</evidence>
<comment type="caution">
    <text evidence="7">The sequence shown here is derived from an EMBL/GenBank/DDBJ whole genome shotgun (WGS) entry which is preliminary data.</text>
</comment>
<dbReference type="InterPro" id="IPR045170">
    <property type="entry name" value="MTOX"/>
</dbReference>
<evidence type="ECO:0000256" key="1">
    <source>
        <dbReference type="ARBA" id="ARBA00001974"/>
    </source>
</evidence>
<dbReference type="SUPFAM" id="SSF54373">
    <property type="entry name" value="FAD-linked reductases, C-terminal domain"/>
    <property type="match status" value="1"/>
</dbReference>
<sequence length="396" mass="43614">MPPLRVAVIGLGTTGSMALWQLSRSPGVEVIGLEQFGLGHGYGAFTGETRLFRTAYHEGAKYVPLLQRARELWRQLGQAVGRELFHPYGVLTVGREDSAPFQRLLASVTTHDLPHQRLDVEQLRHRYPGLDFREDEAGVFDELGGALRPELAVLSAVEQAQKNGAAVHDHEPVLDISDTGEGVIVTTARREITVDRVIVTAGSWVTGLFPQIADLVEVRKMVLTWFLPRISSDFEPAHLPCFIRDRDGFHIFGAPCVDGYSVKIAAMDRWGTPDTERVEQADLHLDPDEVSDFGSQVSRLFPGVQPEPNRFSVHFDTFTASRDPIIDRVGNVVVVSGLSGHGFKLAPVIGELARDLAVTGRAEGRHPDFTLAVHRPIREGTGPGPAWPQKIVRDRA</sequence>
<reference evidence="7 8" key="1">
    <citation type="submission" date="2018-12" db="EMBL/GenBank/DDBJ databases">
        <title>YIM 101343 draft genome.</title>
        <authorList>
            <person name="Chen X."/>
        </authorList>
    </citation>
    <scope>NUCLEOTIDE SEQUENCE [LARGE SCALE GENOMIC DNA]</scope>
    <source>
        <strain evidence="7 8">YIM 101343</strain>
    </source>
</reference>
<dbReference type="InterPro" id="IPR036188">
    <property type="entry name" value="FAD/NAD-bd_sf"/>
</dbReference>
<keyword evidence="8" id="KW-1185">Reference proteome</keyword>
<accession>A0A3S0BGN2</accession>
<name>A0A3S0BGN2_9CORY</name>
<feature type="domain" description="FAD dependent oxidoreductase" evidence="6">
    <location>
        <begin position="5"/>
        <end position="356"/>
    </location>
</feature>
<keyword evidence="4" id="KW-0560">Oxidoreductase</keyword>
<evidence type="ECO:0000259" key="6">
    <source>
        <dbReference type="Pfam" id="PF01266"/>
    </source>
</evidence>
<proteinExistence type="predicted"/>
<gene>
    <name evidence="7" type="ORF">EAH68_05960</name>
</gene>
<dbReference type="OrthoDB" id="9806452at2"/>
<dbReference type="InterPro" id="IPR006076">
    <property type="entry name" value="FAD-dep_OxRdtase"/>
</dbReference>
<dbReference type="PANTHER" id="PTHR10961">
    <property type="entry name" value="PEROXISOMAL SARCOSINE OXIDASE"/>
    <property type="match status" value="1"/>
</dbReference>
<keyword evidence="2" id="KW-0285">Flavoprotein</keyword>
<feature type="region of interest" description="Disordered" evidence="5">
    <location>
        <begin position="375"/>
        <end position="396"/>
    </location>
</feature>
<dbReference type="Gene3D" id="3.50.50.60">
    <property type="entry name" value="FAD/NAD(P)-binding domain"/>
    <property type="match status" value="1"/>
</dbReference>
<dbReference type="GO" id="GO:0008115">
    <property type="term" value="F:sarcosine oxidase activity"/>
    <property type="evidence" value="ECO:0007669"/>
    <property type="project" value="TreeGrafter"/>
</dbReference>
<evidence type="ECO:0000313" key="7">
    <source>
        <dbReference type="EMBL" id="RSZ63782.1"/>
    </source>
</evidence>
<dbReference type="Proteomes" id="UP000274907">
    <property type="component" value="Unassembled WGS sequence"/>
</dbReference>
<dbReference type="PANTHER" id="PTHR10961:SF7">
    <property type="entry name" value="FAD DEPENDENT OXIDOREDUCTASE DOMAIN-CONTAINING PROTEIN"/>
    <property type="match status" value="1"/>
</dbReference>
<dbReference type="Gene3D" id="3.30.9.10">
    <property type="entry name" value="D-Amino Acid Oxidase, subunit A, domain 2"/>
    <property type="match status" value="1"/>
</dbReference>
<comment type="cofactor">
    <cofactor evidence="1">
        <name>FAD</name>
        <dbReference type="ChEBI" id="CHEBI:57692"/>
    </cofactor>
</comment>
<evidence type="ECO:0000256" key="4">
    <source>
        <dbReference type="ARBA" id="ARBA00023002"/>
    </source>
</evidence>
<evidence type="ECO:0000256" key="3">
    <source>
        <dbReference type="ARBA" id="ARBA00022827"/>
    </source>
</evidence>
<organism evidence="7 8">
    <name type="scientific">Corynebacterium hylobatis</name>
    <dbReference type="NCBI Taxonomy" id="1859290"/>
    <lineage>
        <taxon>Bacteria</taxon>
        <taxon>Bacillati</taxon>
        <taxon>Actinomycetota</taxon>
        <taxon>Actinomycetes</taxon>
        <taxon>Mycobacteriales</taxon>
        <taxon>Corynebacteriaceae</taxon>
        <taxon>Corynebacterium</taxon>
    </lineage>
</organism>
<dbReference type="GO" id="GO:0050660">
    <property type="term" value="F:flavin adenine dinucleotide binding"/>
    <property type="evidence" value="ECO:0007669"/>
    <property type="project" value="InterPro"/>
</dbReference>
<dbReference type="EMBL" id="RXHJ01000006">
    <property type="protein sequence ID" value="RSZ63782.1"/>
    <property type="molecule type" value="Genomic_DNA"/>
</dbReference>